<evidence type="ECO:0000256" key="3">
    <source>
        <dbReference type="ARBA" id="ARBA00023295"/>
    </source>
</evidence>
<keyword evidence="4" id="KW-0732">Signal</keyword>
<reference evidence="6" key="1">
    <citation type="submission" date="2022-10" db="EMBL/GenBank/DDBJ databases">
        <authorList>
            <person name="Chen Y."/>
            <person name="Dougan E. K."/>
            <person name="Chan C."/>
            <person name="Rhodes N."/>
            <person name="Thang M."/>
        </authorList>
    </citation>
    <scope>NUCLEOTIDE SEQUENCE</scope>
</reference>
<proteinExistence type="inferred from homology"/>
<dbReference type="Pfam" id="PF01156">
    <property type="entry name" value="IU_nuc_hydro"/>
    <property type="match status" value="1"/>
</dbReference>
<evidence type="ECO:0000259" key="5">
    <source>
        <dbReference type="Pfam" id="PF01156"/>
    </source>
</evidence>
<dbReference type="Gene3D" id="3.90.245.10">
    <property type="entry name" value="Ribonucleoside hydrolase-like"/>
    <property type="match status" value="1"/>
</dbReference>
<dbReference type="InterPro" id="IPR036452">
    <property type="entry name" value="Ribo_hydro-like"/>
</dbReference>
<dbReference type="PANTHER" id="PTHR12304:SF4">
    <property type="entry name" value="URIDINE NUCLEOSIDASE"/>
    <property type="match status" value="1"/>
</dbReference>
<keyword evidence="3" id="KW-0326">Glycosidase</keyword>
<feature type="chain" id="PRO_5043270129" evidence="4">
    <location>
        <begin position="17"/>
        <end position="181"/>
    </location>
</feature>
<dbReference type="EMBL" id="CAMXCT030000930">
    <property type="protein sequence ID" value="CAL4772192.1"/>
    <property type="molecule type" value="Genomic_DNA"/>
</dbReference>
<comment type="caution">
    <text evidence="6">The sequence shown here is derived from an EMBL/GenBank/DDBJ whole genome shotgun (WGS) entry which is preliminary data.</text>
</comment>
<sequence length="181" mass="19884">MAWVLRAMATLSFAVGSPAPLVIDTDMNVDDMAAIAFLLAHHSNILAITVSAVGFSAQWSGVDNALRLLNYFNRSAFQDGYLGQTQLNLQYPSGLPPQEWLKGTNEYFTKWVPIASSLRPPAWQSASQLIVEVLNASEENVHFLELGPYTNLAAALHRDALTVTRKIRRVYAEGGRLKVPG</sequence>
<keyword evidence="8" id="KW-1185">Reference proteome</keyword>
<dbReference type="GO" id="GO:0008477">
    <property type="term" value="F:purine nucleosidase activity"/>
    <property type="evidence" value="ECO:0007669"/>
    <property type="project" value="TreeGrafter"/>
</dbReference>
<keyword evidence="2" id="KW-0378">Hydrolase</keyword>
<dbReference type="EMBL" id="CAMXCT020000930">
    <property type="protein sequence ID" value="CAL1138255.1"/>
    <property type="molecule type" value="Genomic_DNA"/>
</dbReference>
<evidence type="ECO:0000256" key="2">
    <source>
        <dbReference type="ARBA" id="ARBA00022801"/>
    </source>
</evidence>
<dbReference type="SUPFAM" id="SSF53590">
    <property type="entry name" value="Nucleoside hydrolase"/>
    <property type="match status" value="1"/>
</dbReference>
<dbReference type="InterPro" id="IPR023186">
    <property type="entry name" value="IUNH"/>
</dbReference>
<evidence type="ECO:0000313" key="6">
    <source>
        <dbReference type="EMBL" id="CAI3984880.1"/>
    </source>
</evidence>
<dbReference type="GO" id="GO:0005829">
    <property type="term" value="C:cytosol"/>
    <property type="evidence" value="ECO:0007669"/>
    <property type="project" value="TreeGrafter"/>
</dbReference>
<dbReference type="OrthoDB" id="432381at2759"/>
<evidence type="ECO:0000313" key="7">
    <source>
        <dbReference type="EMBL" id="CAL4772192.1"/>
    </source>
</evidence>
<dbReference type="PANTHER" id="PTHR12304">
    <property type="entry name" value="INOSINE-URIDINE PREFERRING NUCLEOSIDE HYDROLASE"/>
    <property type="match status" value="1"/>
</dbReference>
<evidence type="ECO:0000313" key="8">
    <source>
        <dbReference type="Proteomes" id="UP001152797"/>
    </source>
</evidence>
<reference evidence="7 8" key="2">
    <citation type="submission" date="2024-05" db="EMBL/GenBank/DDBJ databases">
        <authorList>
            <person name="Chen Y."/>
            <person name="Shah S."/>
            <person name="Dougan E. K."/>
            <person name="Thang M."/>
            <person name="Chan C."/>
        </authorList>
    </citation>
    <scope>NUCLEOTIDE SEQUENCE [LARGE SCALE GENOMIC DNA]</scope>
</reference>
<dbReference type="InterPro" id="IPR001910">
    <property type="entry name" value="Inosine/uridine_hydrolase_dom"/>
</dbReference>
<protein>
    <submittedName>
        <fullName evidence="7">Pre-mRNA-processing factor 39</fullName>
    </submittedName>
</protein>
<feature type="signal peptide" evidence="4">
    <location>
        <begin position="1"/>
        <end position="16"/>
    </location>
</feature>
<accession>A0A9P1C5I5</accession>
<evidence type="ECO:0000256" key="4">
    <source>
        <dbReference type="SAM" id="SignalP"/>
    </source>
</evidence>
<feature type="domain" description="Inosine/uridine-preferring nucleoside hydrolase" evidence="5">
    <location>
        <begin position="21"/>
        <end position="181"/>
    </location>
</feature>
<dbReference type="EMBL" id="CAMXCT010000930">
    <property type="protein sequence ID" value="CAI3984880.1"/>
    <property type="molecule type" value="Genomic_DNA"/>
</dbReference>
<comment type="similarity">
    <text evidence="1">Belongs to the IUNH family.</text>
</comment>
<dbReference type="AlphaFoldDB" id="A0A9P1C5I5"/>
<evidence type="ECO:0000256" key="1">
    <source>
        <dbReference type="ARBA" id="ARBA00009176"/>
    </source>
</evidence>
<organism evidence="6">
    <name type="scientific">Cladocopium goreaui</name>
    <dbReference type="NCBI Taxonomy" id="2562237"/>
    <lineage>
        <taxon>Eukaryota</taxon>
        <taxon>Sar</taxon>
        <taxon>Alveolata</taxon>
        <taxon>Dinophyceae</taxon>
        <taxon>Suessiales</taxon>
        <taxon>Symbiodiniaceae</taxon>
        <taxon>Cladocopium</taxon>
    </lineage>
</organism>
<feature type="non-terminal residue" evidence="6">
    <location>
        <position position="181"/>
    </location>
</feature>
<name>A0A9P1C5I5_9DINO</name>
<dbReference type="Proteomes" id="UP001152797">
    <property type="component" value="Unassembled WGS sequence"/>
</dbReference>
<gene>
    <name evidence="6" type="ORF">C1SCF055_LOCUS12381</name>
</gene>
<dbReference type="GO" id="GO:0006152">
    <property type="term" value="P:purine nucleoside catabolic process"/>
    <property type="evidence" value="ECO:0007669"/>
    <property type="project" value="TreeGrafter"/>
</dbReference>